<dbReference type="InterPro" id="IPR007791">
    <property type="entry name" value="DjlA_N"/>
</dbReference>
<feature type="domain" description="Co-chaperone DjlA N-terminal" evidence="1">
    <location>
        <begin position="30"/>
        <end position="146"/>
    </location>
</feature>
<dbReference type="InterPro" id="IPR029024">
    <property type="entry name" value="TerB-like"/>
</dbReference>
<dbReference type="Proteomes" id="UP000054709">
    <property type="component" value="Unassembled WGS sequence"/>
</dbReference>
<keyword evidence="3" id="KW-1185">Reference proteome</keyword>
<dbReference type="EMBL" id="LCZJ02000020">
    <property type="protein sequence ID" value="KTD86335.1"/>
    <property type="molecule type" value="Genomic_DNA"/>
</dbReference>
<organism evidence="2 3">
    <name type="scientific">Paenibacillus etheri</name>
    <dbReference type="NCBI Taxonomy" id="1306852"/>
    <lineage>
        <taxon>Bacteria</taxon>
        <taxon>Bacillati</taxon>
        <taxon>Bacillota</taxon>
        <taxon>Bacilli</taxon>
        <taxon>Bacillales</taxon>
        <taxon>Paenibacillaceae</taxon>
        <taxon>Paenibacillus</taxon>
    </lineage>
</organism>
<dbReference type="OrthoDB" id="289262at2"/>
<dbReference type="CDD" id="cd07176">
    <property type="entry name" value="terB"/>
    <property type="match status" value="1"/>
</dbReference>
<protein>
    <submittedName>
        <fullName evidence="2">Tellurite resistance TerB</fullName>
    </submittedName>
</protein>
<dbReference type="SUPFAM" id="SSF158682">
    <property type="entry name" value="TerB-like"/>
    <property type="match status" value="1"/>
</dbReference>
<evidence type="ECO:0000313" key="2">
    <source>
        <dbReference type="EMBL" id="KTD86335.1"/>
    </source>
</evidence>
<gene>
    <name evidence="2" type="ORF">UQ64_15890</name>
</gene>
<proteinExistence type="predicted"/>
<evidence type="ECO:0000313" key="3">
    <source>
        <dbReference type="Proteomes" id="UP000054709"/>
    </source>
</evidence>
<dbReference type="Pfam" id="PF05099">
    <property type="entry name" value="TerB"/>
    <property type="match status" value="1"/>
</dbReference>
<reference evidence="2 3" key="1">
    <citation type="journal article" date="2015" name="Int. Biodeterior. Biodegradation">
        <title>Physiological and genetic screening methods for the isolation of methyl tert-butyl ether-degrading bacteria for bioremediation purposes.</title>
        <authorList>
            <person name="Guisado I.M."/>
            <person name="Purswani J."/>
            <person name="Gonzalez Lopez J."/>
            <person name="Pozo C."/>
        </authorList>
    </citation>
    <scope>NUCLEOTIDE SEQUENCE [LARGE SCALE GENOMIC DNA]</scope>
    <source>
        <strain evidence="2 3">SH7</strain>
    </source>
</reference>
<dbReference type="RefSeq" id="WP_060623832.1">
    <property type="nucleotide sequence ID" value="NZ_LCZJ02000020.1"/>
</dbReference>
<accession>A0A0W1AYI5</accession>
<name>A0A0W1AYI5_9BACL</name>
<dbReference type="AlphaFoldDB" id="A0A0W1AYI5"/>
<evidence type="ECO:0000259" key="1">
    <source>
        <dbReference type="Pfam" id="PF05099"/>
    </source>
</evidence>
<sequence>MSTFKSWLNTTKNGLTEQVKKFKNKDFMNAVVAGCALVAAADGKIEEAEKNKMAGYMNMSNELKVFDMRDVITQFNFYVSNFEFSPEIGKQEALKAIGKFTGKPDVGRVIVGVCSAIGSADGDFDDNEKAVVRHICGVLGLNPSEFSL</sequence>
<dbReference type="Gene3D" id="1.10.3680.10">
    <property type="entry name" value="TerB-like"/>
    <property type="match status" value="1"/>
</dbReference>
<comment type="caution">
    <text evidence="2">The sequence shown here is derived from an EMBL/GenBank/DDBJ whole genome shotgun (WGS) entry which is preliminary data.</text>
</comment>